<feature type="compositionally biased region" description="Basic and acidic residues" evidence="1">
    <location>
        <begin position="82"/>
        <end position="94"/>
    </location>
</feature>
<evidence type="ECO:0000313" key="2">
    <source>
        <dbReference type="EMBL" id="MFH4979713.1"/>
    </source>
</evidence>
<proteinExistence type="predicted"/>
<organism evidence="2 3">
    <name type="scientific">Gnathostoma spinigerum</name>
    <dbReference type="NCBI Taxonomy" id="75299"/>
    <lineage>
        <taxon>Eukaryota</taxon>
        <taxon>Metazoa</taxon>
        <taxon>Ecdysozoa</taxon>
        <taxon>Nematoda</taxon>
        <taxon>Chromadorea</taxon>
        <taxon>Rhabditida</taxon>
        <taxon>Spirurina</taxon>
        <taxon>Gnathostomatomorpha</taxon>
        <taxon>Gnathostomatoidea</taxon>
        <taxon>Gnathostomatidae</taxon>
        <taxon>Gnathostoma</taxon>
    </lineage>
</organism>
<dbReference type="Proteomes" id="UP001608902">
    <property type="component" value="Unassembled WGS sequence"/>
</dbReference>
<reference evidence="2 3" key="1">
    <citation type="submission" date="2024-08" db="EMBL/GenBank/DDBJ databases">
        <title>Gnathostoma spinigerum genome.</title>
        <authorList>
            <person name="Gonzalez-Bertolin B."/>
            <person name="Monzon S."/>
            <person name="Zaballos A."/>
            <person name="Jimenez P."/>
            <person name="Dekumyoy P."/>
            <person name="Varona S."/>
            <person name="Cuesta I."/>
            <person name="Sumanam S."/>
            <person name="Adisakwattana P."/>
            <person name="Gasser R.B."/>
            <person name="Hernandez-Gonzalez A."/>
            <person name="Young N.D."/>
            <person name="Perteguer M.J."/>
        </authorList>
    </citation>
    <scope>NUCLEOTIDE SEQUENCE [LARGE SCALE GENOMIC DNA]</scope>
    <source>
        <strain evidence="2">AL3</strain>
        <tissue evidence="2">Liver</tissue>
    </source>
</reference>
<accession>A0ABD6EIJ2</accession>
<dbReference type="AlphaFoldDB" id="A0ABD6EIJ2"/>
<protein>
    <submittedName>
        <fullName evidence="2">Uncharacterized protein</fullName>
    </submittedName>
</protein>
<gene>
    <name evidence="2" type="ORF">AB6A40_006422</name>
</gene>
<evidence type="ECO:0000313" key="3">
    <source>
        <dbReference type="Proteomes" id="UP001608902"/>
    </source>
</evidence>
<feature type="region of interest" description="Disordered" evidence="1">
    <location>
        <begin position="82"/>
        <end position="103"/>
    </location>
</feature>
<dbReference type="EMBL" id="JBGFUD010004557">
    <property type="protein sequence ID" value="MFH4979713.1"/>
    <property type="molecule type" value="Genomic_DNA"/>
</dbReference>
<sequence length="125" mass="13754">MVEVIRNTYCCPSTLQGSSADFETKLFMDRSNLPSNHLFATNQAVQRNNTESQQKISSTVADSIAPLSTVASVLQSVAPQLERRQSSVDDDVRPGSKRTIKKEKGGSKSCFFFISVYLIAARYGV</sequence>
<name>A0ABD6EIJ2_9BILA</name>
<evidence type="ECO:0000256" key="1">
    <source>
        <dbReference type="SAM" id="MobiDB-lite"/>
    </source>
</evidence>
<keyword evidence="3" id="KW-1185">Reference proteome</keyword>
<comment type="caution">
    <text evidence="2">The sequence shown here is derived from an EMBL/GenBank/DDBJ whole genome shotgun (WGS) entry which is preliminary data.</text>
</comment>